<organism evidence="1 2">
    <name type="scientific">Aphanomyces astaci</name>
    <name type="common">Crayfish plague agent</name>
    <dbReference type="NCBI Taxonomy" id="112090"/>
    <lineage>
        <taxon>Eukaryota</taxon>
        <taxon>Sar</taxon>
        <taxon>Stramenopiles</taxon>
        <taxon>Oomycota</taxon>
        <taxon>Saprolegniomycetes</taxon>
        <taxon>Saprolegniales</taxon>
        <taxon>Verrucalvaceae</taxon>
        <taxon>Aphanomyces</taxon>
    </lineage>
</organism>
<dbReference type="AlphaFoldDB" id="A0A3R7WDU7"/>
<evidence type="ECO:0000313" key="2">
    <source>
        <dbReference type="Proteomes" id="UP000284702"/>
    </source>
</evidence>
<gene>
    <name evidence="1" type="ORF">B5M09_004118</name>
</gene>
<comment type="caution">
    <text evidence="1">The sequence shown here is derived from an EMBL/GenBank/DDBJ whole genome shotgun (WGS) entry which is preliminary data.</text>
</comment>
<sequence>MFFQRTLVHGDVTPRERAVIRIQAAWRCYTNRRIYRYYRDLINFRNSGDPMVMLRAINPSEASLLDASTNAQVRFRLGGSAFPPTIYYKIFTRGAVCDMNAFSPKDYTTARQIGPRNVNIRPSRPVGNAYYGATQCGTNTGGWYRRWDNNGWRPVTSKVIAPTTDIDPITQVIRQRKEKKRQWMKQLYMDHLQGKASDNNNTDIVAAAEPAIDFDSPDWEAQATDMFNVRYDAKKLD</sequence>
<dbReference type="InterPro" id="IPR000048">
    <property type="entry name" value="IQ_motif_EF-hand-BS"/>
</dbReference>
<dbReference type="Proteomes" id="UP000284702">
    <property type="component" value="Unassembled WGS sequence"/>
</dbReference>
<dbReference type="PROSITE" id="PS50096">
    <property type="entry name" value="IQ"/>
    <property type="match status" value="1"/>
</dbReference>
<dbReference type="EMBL" id="MZMZ02002937">
    <property type="protein sequence ID" value="RQM23532.1"/>
    <property type="molecule type" value="Genomic_DNA"/>
</dbReference>
<evidence type="ECO:0000313" key="1">
    <source>
        <dbReference type="EMBL" id="RQM23532.1"/>
    </source>
</evidence>
<protein>
    <submittedName>
        <fullName evidence="1">Uncharacterized protein</fullName>
    </submittedName>
</protein>
<dbReference type="VEuPathDB" id="FungiDB:H257_05230"/>
<reference evidence="1" key="1">
    <citation type="submission" date="2018-07" db="EMBL/GenBank/DDBJ databases">
        <title>Annotation of Aphanomyces astaci genome assembly.</title>
        <authorList>
            <person name="Studholme D.J."/>
        </authorList>
    </citation>
    <scope>NUCLEOTIDE SEQUENCE [LARGE SCALE GENOMIC DNA]</scope>
    <source>
        <strain evidence="1">Pc</strain>
    </source>
</reference>
<keyword evidence="2" id="KW-1185">Reference proteome</keyword>
<dbReference type="PANTHER" id="PTHR33504">
    <property type="entry name" value="NADH DEHYDROGENASE (UBIQUINONE) 1 BETA SUBCOMPLEX, 4"/>
    <property type="match status" value="1"/>
</dbReference>
<proteinExistence type="predicted"/>
<name>A0A3R7WDU7_APHAT</name>
<dbReference type="SMART" id="SM00015">
    <property type="entry name" value="IQ"/>
    <property type="match status" value="1"/>
</dbReference>
<accession>A0A3R7WDU7</accession>
<dbReference type="PANTHER" id="PTHR33504:SF2">
    <property type="entry name" value="PROTEIN MFI"/>
    <property type="match status" value="1"/>
</dbReference>